<keyword evidence="2" id="KW-1185">Reference proteome</keyword>
<organism evidence="1 2">
    <name type="scientific">Tritrichomonas musculus</name>
    <dbReference type="NCBI Taxonomy" id="1915356"/>
    <lineage>
        <taxon>Eukaryota</taxon>
        <taxon>Metamonada</taxon>
        <taxon>Parabasalia</taxon>
        <taxon>Tritrichomonadida</taxon>
        <taxon>Tritrichomonadidae</taxon>
        <taxon>Tritrichomonas</taxon>
    </lineage>
</organism>
<proteinExistence type="predicted"/>
<name>A0ABR2K1E5_9EUKA</name>
<gene>
    <name evidence="1" type="ORF">M9Y10_043682</name>
</gene>
<comment type="caution">
    <text evidence="1">The sequence shown here is derived from an EMBL/GenBank/DDBJ whole genome shotgun (WGS) entry which is preliminary data.</text>
</comment>
<reference evidence="1 2" key="1">
    <citation type="submission" date="2024-04" db="EMBL/GenBank/DDBJ databases">
        <title>Tritrichomonas musculus Genome.</title>
        <authorList>
            <person name="Alves-Ferreira E."/>
            <person name="Grigg M."/>
            <person name="Lorenzi H."/>
            <person name="Galac M."/>
        </authorList>
    </citation>
    <scope>NUCLEOTIDE SEQUENCE [LARGE SCALE GENOMIC DNA]</scope>
    <source>
        <strain evidence="1 2">EAF2021</strain>
    </source>
</reference>
<accession>A0ABR2K1E5</accession>
<evidence type="ECO:0008006" key="3">
    <source>
        <dbReference type="Google" id="ProtNLM"/>
    </source>
</evidence>
<evidence type="ECO:0000313" key="1">
    <source>
        <dbReference type="EMBL" id="KAK8884568.1"/>
    </source>
</evidence>
<protein>
    <recommendedName>
        <fullName evidence="3">eRF1 domain-containing protein</fullName>
    </recommendedName>
</protein>
<dbReference type="Proteomes" id="UP001470230">
    <property type="component" value="Unassembled WGS sequence"/>
</dbReference>
<evidence type="ECO:0000313" key="2">
    <source>
        <dbReference type="Proteomes" id="UP001470230"/>
    </source>
</evidence>
<sequence length="219" mass="26610">MVIEKSEYYDYYDYYEWYFRIRIEYDEEVLKIYRIIGIGDLFRFNNSDRNNYSVIEEIRIIENGSNDKYKFNIININVNDKGNRKSLFIGVNDSFELITRDYTKIDSIYNIDKRYEEYKIYRESVSDVYIQNESFRILKEYMNKKMDKVIYGYDVISNIENVKVVFVSWSFVKNLKKEWFKLFTNKDNKIKNANIVVFSKGNKNYEELKMYGGIIGVIY</sequence>
<dbReference type="EMBL" id="JAPFFF010000008">
    <property type="protein sequence ID" value="KAK8884568.1"/>
    <property type="molecule type" value="Genomic_DNA"/>
</dbReference>